<protein>
    <submittedName>
        <fullName evidence="3">Uncharacterized protein</fullName>
    </submittedName>
</protein>
<accession>A0A0R1E816</accession>
<dbReference type="EMBL" id="CH892148">
    <property type="protein sequence ID" value="KRK05462.1"/>
    <property type="molecule type" value="Genomic_DNA"/>
</dbReference>
<sequence>MGRLLFVLPILSSILLIQCQANALNNTTKNGLDPNRERGGNKADSPYVSRFQRTCLSQECKEKEFNDMLDSILSSESNTEDEPTKAPPKQLPHRPRPPYKIRRRKNGHILHDIVLWVERTKRAIFGFG</sequence>
<feature type="signal peptide" evidence="2">
    <location>
        <begin position="1"/>
        <end position="23"/>
    </location>
</feature>
<evidence type="ECO:0000313" key="3">
    <source>
        <dbReference type="EMBL" id="KRK05462.1"/>
    </source>
</evidence>
<name>A0A0R1E816_DROYA</name>
<evidence type="ECO:0000256" key="2">
    <source>
        <dbReference type="SAM" id="SignalP"/>
    </source>
</evidence>
<proteinExistence type="predicted"/>
<evidence type="ECO:0000256" key="1">
    <source>
        <dbReference type="SAM" id="MobiDB-lite"/>
    </source>
</evidence>
<feature type="region of interest" description="Disordered" evidence="1">
    <location>
        <begin position="26"/>
        <end position="46"/>
    </location>
</feature>
<feature type="region of interest" description="Disordered" evidence="1">
    <location>
        <begin position="71"/>
        <end position="103"/>
    </location>
</feature>
<reference evidence="3 4" key="2">
    <citation type="journal article" date="2007" name="PLoS Biol.">
        <title>Principles of genome evolution in the Drosophila melanogaster species group.</title>
        <authorList>
            <person name="Ranz J.M."/>
            <person name="Maurin D."/>
            <person name="Chan Y.S."/>
            <person name="von Grotthuss M."/>
            <person name="Hillier L.W."/>
            <person name="Roote J."/>
            <person name="Ashburner M."/>
            <person name="Bergman C.M."/>
        </authorList>
    </citation>
    <scope>NUCLEOTIDE SEQUENCE [LARGE SCALE GENOMIC DNA]</scope>
    <source>
        <strain evidence="4">Tai18E2 / Tucson 14021-0261.01</strain>
    </source>
</reference>
<reference evidence="3 4" key="1">
    <citation type="journal article" date="2007" name="Nature">
        <title>Evolution of genes and genomes on the Drosophila phylogeny.</title>
        <authorList>
            <consortium name="Drosophila 12 Genomes Consortium"/>
            <person name="Clark A.G."/>
            <person name="Eisen M.B."/>
            <person name="Smith D.R."/>
            <person name="Bergman C.M."/>
            <person name="Oliver B."/>
            <person name="Markow T.A."/>
            <person name="Kaufman T.C."/>
            <person name="Kellis M."/>
            <person name="Gelbart W."/>
            <person name="Iyer V.N."/>
            <person name="Pollard D.A."/>
            <person name="Sackton T.B."/>
            <person name="Larracuente A.M."/>
            <person name="Singh N.D."/>
            <person name="Abad J.P."/>
            <person name="Abt D.N."/>
            <person name="Adryan B."/>
            <person name="Aguade M."/>
            <person name="Akashi H."/>
            <person name="Anderson W.W."/>
            <person name="Aquadro C.F."/>
            <person name="Ardell D.H."/>
            <person name="Arguello R."/>
            <person name="Artieri C.G."/>
            <person name="Barbash D.A."/>
            <person name="Barker D."/>
            <person name="Barsanti P."/>
            <person name="Batterham P."/>
            <person name="Batzoglou S."/>
            <person name="Begun D."/>
            <person name="Bhutkar A."/>
            <person name="Blanco E."/>
            <person name="Bosak S.A."/>
            <person name="Bradley R.K."/>
            <person name="Brand A.D."/>
            <person name="Brent M.R."/>
            <person name="Brooks A.N."/>
            <person name="Brown R.H."/>
            <person name="Butlin R.K."/>
            <person name="Caggese C."/>
            <person name="Calvi B.R."/>
            <person name="Bernardo de Carvalho A."/>
            <person name="Caspi A."/>
            <person name="Castrezana S."/>
            <person name="Celniker S.E."/>
            <person name="Chang J.L."/>
            <person name="Chapple C."/>
            <person name="Chatterji S."/>
            <person name="Chinwalla A."/>
            <person name="Civetta A."/>
            <person name="Clifton S.W."/>
            <person name="Comeron J.M."/>
            <person name="Costello J.C."/>
            <person name="Coyne J.A."/>
            <person name="Daub J."/>
            <person name="David R.G."/>
            <person name="Delcher A.L."/>
            <person name="Delehaunty K."/>
            <person name="Do C.B."/>
            <person name="Ebling H."/>
            <person name="Edwards K."/>
            <person name="Eickbush T."/>
            <person name="Evans J.D."/>
            <person name="Filipski A."/>
            <person name="Findeiss S."/>
            <person name="Freyhult E."/>
            <person name="Fulton L."/>
            <person name="Fulton R."/>
            <person name="Garcia A.C."/>
            <person name="Gardiner A."/>
            <person name="Garfield D.A."/>
            <person name="Garvin B.E."/>
            <person name="Gibson G."/>
            <person name="Gilbert D."/>
            <person name="Gnerre S."/>
            <person name="Godfrey J."/>
            <person name="Good R."/>
            <person name="Gotea V."/>
            <person name="Gravely B."/>
            <person name="Greenberg A.J."/>
            <person name="Griffiths-Jones S."/>
            <person name="Gross S."/>
            <person name="Guigo R."/>
            <person name="Gustafson E.A."/>
            <person name="Haerty W."/>
            <person name="Hahn M.W."/>
            <person name="Halligan D.L."/>
            <person name="Halpern A.L."/>
            <person name="Halter G.M."/>
            <person name="Han M.V."/>
            <person name="Heger A."/>
            <person name="Hillier L."/>
            <person name="Hinrichs A.S."/>
            <person name="Holmes I."/>
            <person name="Hoskins R.A."/>
            <person name="Hubisz M.J."/>
            <person name="Hultmark D."/>
            <person name="Huntley M.A."/>
            <person name="Jaffe D.B."/>
            <person name="Jagadeeshan S."/>
            <person name="Jeck W.R."/>
            <person name="Johnson J."/>
            <person name="Jones C.D."/>
            <person name="Jordan W.C."/>
            <person name="Karpen G.H."/>
            <person name="Kataoka E."/>
            <person name="Keightley P.D."/>
            <person name="Kheradpour P."/>
            <person name="Kirkness E.F."/>
            <person name="Koerich L.B."/>
            <person name="Kristiansen K."/>
            <person name="Kudrna D."/>
            <person name="Kulathinal R.J."/>
            <person name="Kumar S."/>
            <person name="Kwok R."/>
            <person name="Lander E."/>
            <person name="Langley C.H."/>
            <person name="Lapoint R."/>
            <person name="Lazzaro B.P."/>
            <person name="Lee S.J."/>
            <person name="Levesque L."/>
            <person name="Li R."/>
            <person name="Lin C.F."/>
            <person name="Lin M.F."/>
            <person name="Lindblad-Toh K."/>
            <person name="Llopart A."/>
            <person name="Long M."/>
            <person name="Low L."/>
            <person name="Lozovsky E."/>
            <person name="Lu J."/>
            <person name="Luo M."/>
            <person name="Machado C.A."/>
            <person name="Makalowski W."/>
            <person name="Marzo M."/>
            <person name="Matsuda M."/>
            <person name="Matzkin L."/>
            <person name="McAllister B."/>
            <person name="McBride C.S."/>
            <person name="McKernan B."/>
            <person name="McKernan K."/>
            <person name="Mendez-Lago M."/>
            <person name="Minx P."/>
            <person name="Mollenhauer M.U."/>
            <person name="Montooth K."/>
            <person name="Mount S.M."/>
            <person name="Mu X."/>
            <person name="Myers E."/>
            <person name="Negre B."/>
            <person name="Newfeld S."/>
            <person name="Nielsen R."/>
            <person name="Noor M.A."/>
            <person name="O'Grady P."/>
            <person name="Pachter L."/>
            <person name="Papaceit M."/>
            <person name="Parisi M.J."/>
            <person name="Parisi M."/>
            <person name="Parts L."/>
            <person name="Pedersen J.S."/>
            <person name="Pesole G."/>
            <person name="Phillippy A.M."/>
            <person name="Ponting C.P."/>
            <person name="Pop M."/>
            <person name="Porcelli D."/>
            <person name="Powell J.R."/>
            <person name="Prohaska S."/>
            <person name="Pruitt K."/>
            <person name="Puig M."/>
            <person name="Quesneville H."/>
            <person name="Ram K.R."/>
            <person name="Rand D."/>
            <person name="Rasmussen M.D."/>
            <person name="Reed L.K."/>
            <person name="Reenan R."/>
            <person name="Reily A."/>
            <person name="Remington K.A."/>
            <person name="Rieger T.T."/>
            <person name="Ritchie M.G."/>
            <person name="Robin C."/>
            <person name="Rogers Y.H."/>
            <person name="Rohde C."/>
            <person name="Rozas J."/>
            <person name="Rubenfield M.J."/>
            <person name="Ruiz A."/>
            <person name="Russo S."/>
            <person name="Salzberg S.L."/>
            <person name="Sanchez-Gracia A."/>
            <person name="Saranga D.J."/>
            <person name="Sato H."/>
            <person name="Schaeffer S.W."/>
            <person name="Schatz M.C."/>
            <person name="Schlenke T."/>
            <person name="Schwartz R."/>
            <person name="Segarra C."/>
            <person name="Singh R.S."/>
            <person name="Sirot L."/>
            <person name="Sirota M."/>
            <person name="Sisneros N.B."/>
            <person name="Smith C.D."/>
            <person name="Smith T.F."/>
            <person name="Spieth J."/>
            <person name="Stage D.E."/>
            <person name="Stark A."/>
            <person name="Stephan W."/>
            <person name="Strausberg R.L."/>
            <person name="Strempel S."/>
            <person name="Sturgill D."/>
            <person name="Sutton G."/>
            <person name="Sutton G.G."/>
            <person name="Tao W."/>
            <person name="Teichmann S."/>
            <person name="Tobari Y.N."/>
            <person name="Tomimura Y."/>
            <person name="Tsolas J.M."/>
            <person name="Valente V.L."/>
            <person name="Venter E."/>
            <person name="Venter J.C."/>
            <person name="Vicario S."/>
            <person name="Vieira F.G."/>
            <person name="Vilella A.J."/>
            <person name="Villasante A."/>
            <person name="Walenz B."/>
            <person name="Wang J."/>
            <person name="Wasserman M."/>
            <person name="Watts T."/>
            <person name="Wilson D."/>
            <person name="Wilson R.K."/>
            <person name="Wing R.A."/>
            <person name="Wolfner M.F."/>
            <person name="Wong A."/>
            <person name="Wong G.K."/>
            <person name="Wu C.I."/>
            <person name="Wu G."/>
            <person name="Yamamoto D."/>
            <person name="Yang H.P."/>
            <person name="Yang S.P."/>
            <person name="Yorke J.A."/>
            <person name="Yoshida K."/>
            <person name="Zdobnov E."/>
            <person name="Zhang P."/>
            <person name="Zhang Y."/>
            <person name="Zimin A.V."/>
            <person name="Baldwin J."/>
            <person name="Abdouelleil A."/>
            <person name="Abdulkadir J."/>
            <person name="Abebe A."/>
            <person name="Abera B."/>
            <person name="Abreu J."/>
            <person name="Acer S.C."/>
            <person name="Aftuck L."/>
            <person name="Alexander A."/>
            <person name="An P."/>
            <person name="Anderson E."/>
            <person name="Anderson S."/>
            <person name="Arachi H."/>
            <person name="Azer M."/>
            <person name="Bachantsang P."/>
            <person name="Barry A."/>
            <person name="Bayul T."/>
            <person name="Berlin A."/>
            <person name="Bessette D."/>
            <person name="Bloom T."/>
            <person name="Blye J."/>
            <person name="Boguslavskiy L."/>
            <person name="Bonnet C."/>
            <person name="Boukhgalter B."/>
            <person name="Bourzgui I."/>
            <person name="Brown A."/>
            <person name="Cahill P."/>
            <person name="Channer S."/>
            <person name="Cheshatsang Y."/>
            <person name="Chuda L."/>
            <person name="Citroen M."/>
            <person name="Collymore A."/>
            <person name="Cooke P."/>
            <person name="Costello M."/>
            <person name="D'Aco K."/>
            <person name="Daza R."/>
            <person name="De Haan G."/>
            <person name="DeGray S."/>
            <person name="DeMaso C."/>
            <person name="Dhargay N."/>
            <person name="Dooley K."/>
            <person name="Dooley E."/>
            <person name="Doricent M."/>
            <person name="Dorje P."/>
            <person name="Dorjee K."/>
            <person name="Dupes A."/>
            <person name="Elong R."/>
            <person name="Falk J."/>
            <person name="Farina A."/>
            <person name="Faro S."/>
            <person name="Ferguson D."/>
            <person name="Fisher S."/>
            <person name="Foley C.D."/>
            <person name="Franke A."/>
            <person name="Friedrich D."/>
            <person name="Gadbois L."/>
            <person name="Gearin G."/>
            <person name="Gearin C.R."/>
            <person name="Giannoukos G."/>
            <person name="Goode T."/>
            <person name="Graham J."/>
            <person name="Grandbois E."/>
            <person name="Grewal S."/>
            <person name="Gyaltsen K."/>
            <person name="Hafez N."/>
            <person name="Hagos B."/>
            <person name="Hall J."/>
            <person name="Henson C."/>
            <person name="Hollinger A."/>
            <person name="Honan T."/>
            <person name="Huard M.D."/>
            <person name="Hughes L."/>
            <person name="Hurhula B."/>
            <person name="Husby M.E."/>
            <person name="Kamat A."/>
            <person name="Kanga B."/>
            <person name="Kashin S."/>
            <person name="Khazanovich D."/>
            <person name="Kisner P."/>
            <person name="Lance K."/>
            <person name="Lara M."/>
            <person name="Lee W."/>
            <person name="Lennon N."/>
            <person name="Letendre F."/>
            <person name="LeVine R."/>
            <person name="Lipovsky A."/>
            <person name="Liu X."/>
            <person name="Liu J."/>
            <person name="Liu S."/>
            <person name="Lokyitsang T."/>
            <person name="Lokyitsang Y."/>
            <person name="Lubonja R."/>
            <person name="Lui A."/>
            <person name="MacDonald P."/>
            <person name="Magnisalis V."/>
            <person name="Maru K."/>
            <person name="Matthews C."/>
            <person name="McCusker W."/>
            <person name="McDonough S."/>
            <person name="Mehta T."/>
            <person name="Meldrim J."/>
            <person name="Meneus L."/>
            <person name="Mihai O."/>
            <person name="Mihalev A."/>
            <person name="Mihova T."/>
            <person name="Mittelman R."/>
            <person name="Mlenga V."/>
            <person name="Montmayeur A."/>
            <person name="Mulrain L."/>
            <person name="Navidi A."/>
            <person name="Naylor J."/>
            <person name="Negash T."/>
            <person name="Nguyen T."/>
            <person name="Nguyen N."/>
            <person name="Nicol R."/>
            <person name="Norbu C."/>
            <person name="Norbu N."/>
            <person name="Novod N."/>
            <person name="O'Neill B."/>
            <person name="Osman S."/>
            <person name="Markiewicz E."/>
            <person name="Oyono O.L."/>
            <person name="Patti C."/>
            <person name="Phunkhang P."/>
            <person name="Pierre F."/>
            <person name="Priest M."/>
            <person name="Raghuraman S."/>
            <person name="Rege F."/>
            <person name="Reyes R."/>
            <person name="Rise C."/>
            <person name="Rogov P."/>
            <person name="Ross K."/>
            <person name="Ryan E."/>
            <person name="Settipalli S."/>
            <person name="Shea T."/>
            <person name="Sherpa N."/>
            <person name="Shi L."/>
            <person name="Shih D."/>
            <person name="Sparrow T."/>
            <person name="Spaulding J."/>
            <person name="Stalker J."/>
            <person name="Stange-Thomann N."/>
            <person name="Stavropoulos S."/>
            <person name="Stone C."/>
            <person name="Strader C."/>
            <person name="Tesfaye S."/>
            <person name="Thomson T."/>
            <person name="Thoulutsang Y."/>
            <person name="Thoulutsang D."/>
            <person name="Topham K."/>
            <person name="Topping I."/>
            <person name="Tsamla T."/>
            <person name="Vassiliev H."/>
            <person name="Vo A."/>
            <person name="Wangchuk T."/>
            <person name="Wangdi T."/>
            <person name="Weiand M."/>
            <person name="Wilkinson J."/>
            <person name="Wilson A."/>
            <person name="Yadav S."/>
            <person name="Young G."/>
            <person name="Yu Q."/>
            <person name="Zembek L."/>
            <person name="Zhong D."/>
            <person name="Zimmer A."/>
            <person name="Zwirko Z."/>
            <person name="Jaffe D.B."/>
            <person name="Alvarez P."/>
            <person name="Brockman W."/>
            <person name="Butler J."/>
            <person name="Chin C."/>
            <person name="Gnerre S."/>
            <person name="Grabherr M."/>
            <person name="Kleber M."/>
            <person name="Mauceli E."/>
            <person name="MacCallum I."/>
        </authorList>
    </citation>
    <scope>NUCLEOTIDE SEQUENCE [LARGE SCALE GENOMIC DNA]</scope>
    <source>
        <strain evidence="4">Tai18E2 / Tucson 14021-0261.01</strain>
    </source>
</reference>
<dbReference type="OrthoDB" id="7864763at2759"/>
<feature type="chain" id="PRO_5006403358" evidence="2">
    <location>
        <begin position="24"/>
        <end position="128"/>
    </location>
</feature>
<dbReference type="AlphaFoldDB" id="A0A0R1E816"/>
<keyword evidence="2" id="KW-0732">Signal</keyword>
<dbReference type="Proteomes" id="UP000002282">
    <property type="component" value="Unassembled WGS sequence"/>
</dbReference>
<keyword evidence="4" id="KW-1185">Reference proteome</keyword>
<feature type="compositionally biased region" description="Basic residues" evidence="1">
    <location>
        <begin position="91"/>
        <end position="103"/>
    </location>
</feature>
<evidence type="ECO:0000313" key="4">
    <source>
        <dbReference type="Proteomes" id="UP000002282"/>
    </source>
</evidence>
<dbReference type="KEGG" id="dya:Dyak_GE28301"/>
<organism evidence="3 4">
    <name type="scientific">Drosophila yakuba</name>
    <name type="common">Fruit fly</name>
    <dbReference type="NCBI Taxonomy" id="7245"/>
    <lineage>
        <taxon>Eukaryota</taxon>
        <taxon>Metazoa</taxon>
        <taxon>Ecdysozoa</taxon>
        <taxon>Arthropoda</taxon>
        <taxon>Hexapoda</taxon>
        <taxon>Insecta</taxon>
        <taxon>Pterygota</taxon>
        <taxon>Neoptera</taxon>
        <taxon>Endopterygota</taxon>
        <taxon>Diptera</taxon>
        <taxon>Brachycera</taxon>
        <taxon>Muscomorpha</taxon>
        <taxon>Ephydroidea</taxon>
        <taxon>Drosophilidae</taxon>
        <taxon>Drosophila</taxon>
        <taxon>Sophophora</taxon>
    </lineage>
</organism>
<gene>
    <name evidence="3" type="primary">Dyak\GE28301</name>
    <name evidence="3" type="synonym">GE28301</name>
    <name evidence="3" type="ORF">Dyak_GE28301</name>
</gene>